<dbReference type="GO" id="GO:0003676">
    <property type="term" value="F:nucleic acid binding"/>
    <property type="evidence" value="ECO:0007669"/>
    <property type="project" value="InterPro"/>
</dbReference>
<dbReference type="Pfam" id="PF00078">
    <property type="entry name" value="RVT_1"/>
    <property type="match status" value="1"/>
</dbReference>
<protein>
    <submittedName>
        <fullName evidence="3">Putative tick transposon</fullName>
    </submittedName>
</protein>
<dbReference type="Gene3D" id="3.30.70.270">
    <property type="match status" value="1"/>
</dbReference>
<dbReference type="PROSITE" id="PS50878">
    <property type="entry name" value="RT_POL"/>
    <property type="match status" value="1"/>
</dbReference>
<dbReference type="SUPFAM" id="SSF56672">
    <property type="entry name" value="DNA/RNA polymerases"/>
    <property type="match status" value="1"/>
</dbReference>
<proteinExistence type="evidence at transcript level"/>
<feature type="non-terminal residue" evidence="3">
    <location>
        <position position="1"/>
    </location>
</feature>
<evidence type="ECO:0000259" key="1">
    <source>
        <dbReference type="PROSITE" id="PS50878"/>
    </source>
</evidence>
<dbReference type="PANTHER" id="PTHR36688:SF1">
    <property type="entry name" value="ENDONUCLEASE_EXONUCLEASE_PHOSPHATASE DOMAIN-CONTAINING PROTEIN"/>
    <property type="match status" value="1"/>
</dbReference>
<dbReference type="AlphaFoldDB" id="A0A1E1XKD8"/>
<dbReference type="InterPro" id="IPR002156">
    <property type="entry name" value="RNaseH_domain"/>
</dbReference>
<sequence length="804" mass="90676">DFTKVSVADLASIVNCLQSAAPGIDGVTVGMLKILMQDFAPYLLQIVNWSLEKAWIPQNWKTAKIILLLKEQGKGFDLDNIRPIALTSNLVKLVERVVFSRLTSHILSLQGFSEAQIGFRRGCSIWTAHIDLESRIKVAMRQNEVSALVTLDIAKAYDSVEHSILLHKLANVQPPLYLFAWIGEFLKNRAFFCSKGTLTSTTYAQSRGVPQGSVLSPLLFNILMRDIPIHPAVKVYVYADDIAFFASAKDIHILYQLLQEYLNALEVWLDSIKLTLNVNKCAVLVFPQATPVYISLSYHSILIPQVDSTKYLGIIYDPHLDWRPHIRSIALKGERALGRLVRISNKKFGMRRDTLLLLYKTYVRPILEFGSVLFSGCPKYKREPLFVMERRALRLCLGLPKSVANAVLYLEARIPDLNSRFELITVRTFLRSLEPVPGLANPIFTTNPTLFFGTPWPRYKLPQVVFTNSLLSNISVSMRSLVLVNHRRADTAVFFDNTLPRNAKNLPANMLNGLIEEYLDNFPNHIAVYTDASQQNEKAAIGIYSRALDWSYSFRAPDYTPIFVAEFLAIELALIRIPCSITRVIILSDNLSVLAALETSSDSPMSRSLQFFIPPHVSEVRFHWVPGHCGIVSNERADFLAKSALDGPIVPFVPNTVYLTLARFQRFQRFHSLSHEPLLAAADFLHLAFPWSVRMCSSRQCEVSMTLLRCRIPRLNLYLCRSGLSISNLCESCGEIESIDHFFLSCRRLAALRRIYLEIPLARLGLPLSIPILLSFGASAKGYALKPVLDFIHDFIISSGRVLC</sequence>
<dbReference type="InterPro" id="IPR043502">
    <property type="entry name" value="DNA/RNA_pol_sf"/>
</dbReference>
<dbReference type="PANTHER" id="PTHR36688">
    <property type="entry name" value="ENDO/EXONUCLEASE/PHOSPHATASE DOMAIN-CONTAINING PROTEIN"/>
    <property type="match status" value="1"/>
</dbReference>
<dbReference type="CDD" id="cd01650">
    <property type="entry name" value="RT_nLTR_like"/>
    <property type="match status" value="1"/>
</dbReference>
<dbReference type="Gene3D" id="3.30.420.10">
    <property type="entry name" value="Ribonuclease H-like superfamily/Ribonuclease H"/>
    <property type="match status" value="1"/>
</dbReference>
<reference evidence="3" key="2">
    <citation type="journal article" date="2017" name="Front. Cell. Infect. Microbiol.">
        <title>Analysis of the Salivary Gland Transcriptome of Unfed and Partially Fed Amblyomma sculptum Ticks and Descriptive Proteome of the Saliva.</title>
        <authorList>
            <person name="Esteves E."/>
            <person name="Maruyama S.R."/>
            <person name="Kawahara R."/>
            <person name="Fujita A."/>
            <person name="Martins L.A."/>
            <person name="Righi A.A."/>
            <person name="Costa F.B."/>
            <person name="Palmisano G."/>
            <person name="Labruna M.B."/>
            <person name="Sa-Nunes A."/>
            <person name="Ribeiro J.M.C."/>
            <person name="Fogaca A.C."/>
        </authorList>
    </citation>
    <scope>NUCLEOTIDE SEQUENCE</scope>
</reference>
<dbReference type="EMBL" id="GFAA01003647">
    <property type="protein sequence ID" value="JAT99787.1"/>
    <property type="molecule type" value="mRNA"/>
</dbReference>
<dbReference type="SUPFAM" id="SSF53098">
    <property type="entry name" value="Ribonuclease H-like"/>
    <property type="match status" value="1"/>
</dbReference>
<dbReference type="CDD" id="cd09276">
    <property type="entry name" value="Rnase_HI_RT_non_LTR"/>
    <property type="match status" value="1"/>
</dbReference>
<feature type="domain" description="Reverse transcriptase" evidence="1">
    <location>
        <begin position="49"/>
        <end position="316"/>
    </location>
</feature>
<accession>A0A1E1XKD8</accession>
<dbReference type="GO" id="GO:0004523">
    <property type="term" value="F:RNA-DNA hybrid ribonuclease activity"/>
    <property type="evidence" value="ECO:0007669"/>
    <property type="project" value="InterPro"/>
</dbReference>
<evidence type="ECO:0000259" key="2">
    <source>
        <dbReference type="PROSITE" id="PS50879"/>
    </source>
</evidence>
<dbReference type="InterPro" id="IPR036397">
    <property type="entry name" value="RNaseH_sf"/>
</dbReference>
<feature type="domain" description="RNase H type-1" evidence="2">
    <location>
        <begin position="522"/>
        <end position="646"/>
    </location>
</feature>
<dbReference type="InterPro" id="IPR000477">
    <property type="entry name" value="RT_dom"/>
</dbReference>
<organism evidence="3">
    <name type="scientific">Amblyomma sculptum</name>
    <name type="common">Tick</name>
    <dbReference type="NCBI Taxonomy" id="1581419"/>
    <lineage>
        <taxon>Eukaryota</taxon>
        <taxon>Metazoa</taxon>
        <taxon>Ecdysozoa</taxon>
        <taxon>Arthropoda</taxon>
        <taxon>Chelicerata</taxon>
        <taxon>Arachnida</taxon>
        <taxon>Acari</taxon>
        <taxon>Parasitiformes</taxon>
        <taxon>Ixodida</taxon>
        <taxon>Ixodoidea</taxon>
        <taxon>Ixodidae</taxon>
        <taxon>Amblyomminae</taxon>
        <taxon>Amblyomma</taxon>
    </lineage>
</organism>
<dbReference type="PROSITE" id="PS50879">
    <property type="entry name" value="RNASE_H_1"/>
    <property type="match status" value="1"/>
</dbReference>
<dbReference type="Pfam" id="PF00075">
    <property type="entry name" value="RNase_H"/>
    <property type="match status" value="1"/>
</dbReference>
<dbReference type="InterPro" id="IPR043128">
    <property type="entry name" value="Rev_trsase/Diguanyl_cyclase"/>
</dbReference>
<dbReference type="GO" id="GO:0071897">
    <property type="term" value="P:DNA biosynthetic process"/>
    <property type="evidence" value="ECO:0007669"/>
    <property type="project" value="UniProtKB-ARBA"/>
</dbReference>
<evidence type="ECO:0000313" key="3">
    <source>
        <dbReference type="EMBL" id="JAT99787.1"/>
    </source>
</evidence>
<dbReference type="InterPro" id="IPR052560">
    <property type="entry name" value="RdDP_mobile_element"/>
</dbReference>
<dbReference type="InterPro" id="IPR012337">
    <property type="entry name" value="RNaseH-like_sf"/>
</dbReference>
<name>A0A1E1XKD8_AMBSC</name>
<reference evidence="3" key="1">
    <citation type="submission" date="2016-09" db="EMBL/GenBank/DDBJ databases">
        <authorList>
            <person name="Capua I."/>
            <person name="De Benedictis P."/>
            <person name="Joannis T."/>
            <person name="Lombin L.H."/>
            <person name="Cattoli G."/>
        </authorList>
    </citation>
    <scope>NUCLEOTIDE SEQUENCE</scope>
</reference>
<dbReference type="GO" id="GO:0042575">
    <property type="term" value="C:DNA polymerase complex"/>
    <property type="evidence" value="ECO:0007669"/>
    <property type="project" value="UniProtKB-ARBA"/>
</dbReference>